<feature type="compositionally biased region" description="Basic and acidic residues" evidence="1">
    <location>
        <begin position="273"/>
        <end position="283"/>
    </location>
</feature>
<comment type="caution">
    <text evidence="3">The sequence shown here is derived from an EMBL/GenBank/DDBJ whole genome shotgun (WGS) entry which is preliminary data.</text>
</comment>
<dbReference type="Pfam" id="PF00134">
    <property type="entry name" value="Cyclin_N"/>
    <property type="match status" value="1"/>
</dbReference>
<dbReference type="InterPro" id="IPR043198">
    <property type="entry name" value="Cyclin/Ssn8"/>
</dbReference>
<name>A0AAV9IUG9_CYACA</name>
<keyword evidence="4" id="KW-1185">Reference proteome</keyword>
<gene>
    <name evidence="3" type="ORF">CDCA_CDCA06G1746</name>
</gene>
<dbReference type="EMBL" id="JANCYW010000006">
    <property type="protein sequence ID" value="KAK4535721.1"/>
    <property type="molecule type" value="Genomic_DNA"/>
</dbReference>
<evidence type="ECO:0000259" key="2">
    <source>
        <dbReference type="Pfam" id="PF00134"/>
    </source>
</evidence>
<accession>A0AAV9IUG9</accession>
<feature type="domain" description="Cyclin N-terminal" evidence="2">
    <location>
        <begin position="27"/>
        <end position="137"/>
    </location>
</feature>
<sequence length="298" mass="34308">MARYASSTQRREWTFSAAHILESMREEARRGYVRHFPGRQVMDAERERRFRRHYEEHIFRWARSEALQLPRYAAATAVMLFKRFCLHNSLWEYDVEVLARACVYVAGKVEENYRAAVRVDAEREGAILAHELVVLEGVRFQAVCHHPYALIAAAFPDFSDWPRVDAALVRTDAALLLSPAALAMVLVGRELGYHHAVWEGHEHERERSFALVEQLMQQAAADDEVANSDGDWKALYSFYLANRNPLLNPNSPESLAQRQTEAAALEQQRQRHREQVRARDRQRAALLTNGDGWGADLK</sequence>
<dbReference type="GO" id="GO:0006357">
    <property type="term" value="P:regulation of transcription by RNA polymerase II"/>
    <property type="evidence" value="ECO:0007669"/>
    <property type="project" value="InterPro"/>
</dbReference>
<evidence type="ECO:0000256" key="1">
    <source>
        <dbReference type="SAM" id="MobiDB-lite"/>
    </source>
</evidence>
<evidence type="ECO:0000313" key="3">
    <source>
        <dbReference type="EMBL" id="KAK4535721.1"/>
    </source>
</evidence>
<feature type="region of interest" description="Disordered" evidence="1">
    <location>
        <begin position="257"/>
        <end position="298"/>
    </location>
</feature>
<dbReference type="CDD" id="cd20524">
    <property type="entry name" value="CYCLIN_CCNH_rpt1"/>
    <property type="match status" value="1"/>
</dbReference>
<organism evidence="3 4">
    <name type="scientific">Cyanidium caldarium</name>
    <name type="common">Red alga</name>
    <dbReference type="NCBI Taxonomy" id="2771"/>
    <lineage>
        <taxon>Eukaryota</taxon>
        <taxon>Rhodophyta</taxon>
        <taxon>Bangiophyceae</taxon>
        <taxon>Cyanidiales</taxon>
        <taxon>Cyanidiaceae</taxon>
        <taxon>Cyanidium</taxon>
    </lineage>
</organism>
<dbReference type="Gene3D" id="1.10.472.10">
    <property type="entry name" value="Cyclin-like"/>
    <property type="match status" value="1"/>
</dbReference>
<proteinExistence type="predicted"/>
<dbReference type="GO" id="GO:0016538">
    <property type="term" value="F:cyclin-dependent protein serine/threonine kinase regulator activity"/>
    <property type="evidence" value="ECO:0007669"/>
    <property type="project" value="InterPro"/>
</dbReference>
<dbReference type="AlphaFoldDB" id="A0AAV9IUG9"/>
<evidence type="ECO:0000313" key="4">
    <source>
        <dbReference type="Proteomes" id="UP001301350"/>
    </source>
</evidence>
<dbReference type="InterPro" id="IPR006671">
    <property type="entry name" value="Cyclin_N"/>
</dbReference>
<dbReference type="PANTHER" id="PTHR10026">
    <property type="entry name" value="CYCLIN"/>
    <property type="match status" value="1"/>
</dbReference>
<dbReference type="InterPro" id="IPR036915">
    <property type="entry name" value="Cyclin-like_sf"/>
</dbReference>
<dbReference type="Proteomes" id="UP001301350">
    <property type="component" value="Unassembled WGS sequence"/>
</dbReference>
<reference evidence="3 4" key="1">
    <citation type="submission" date="2022-07" db="EMBL/GenBank/DDBJ databases">
        <title>Genome-wide signatures of adaptation to extreme environments.</title>
        <authorList>
            <person name="Cho C.H."/>
            <person name="Yoon H.S."/>
        </authorList>
    </citation>
    <scope>NUCLEOTIDE SEQUENCE [LARGE SCALE GENOMIC DNA]</scope>
    <source>
        <strain evidence="3 4">DBV 063 E5</strain>
    </source>
</reference>
<protein>
    <recommendedName>
        <fullName evidence="2">Cyclin N-terminal domain-containing protein</fullName>
    </recommendedName>
</protein>
<dbReference type="SUPFAM" id="SSF47954">
    <property type="entry name" value="Cyclin-like"/>
    <property type="match status" value="1"/>
</dbReference>
<feature type="compositionally biased region" description="Low complexity" evidence="1">
    <location>
        <begin position="257"/>
        <end position="267"/>
    </location>
</feature>